<gene>
    <name evidence="2" type="ORF">LTR97_010202</name>
</gene>
<feature type="compositionally biased region" description="Polar residues" evidence="1">
    <location>
        <begin position="1"/>
        <end position="10"/>
    </location>
</feature>
<dbReference type="EMBL" id="JAVRQU010000017">
    <property type="protein sequence ID" value="KAK5693633.1"/>
    <property type="molecule type" value="Genomic_DNA"/>
</dbReference>
<feature type="region of interest" description="Disordered" evidence="1">
    <location>
        <begin position="1"/>
        <end position="82"/>
    </location>
</feature>
<evidence type="ECO:0000313" key="2">
    <source>
        <dbReference type="EMBL" id="KAK5693633.1"/>
    </source>
</evidence>
<evidence type="ECO:0000313" key="3">
    <source>
        <dbReference type="Proteomes" id="UP001310594"/>
    </source>
</evidence>
<dbReference type="Proteomes" id="UP001310594">
    <property type="component" value="Unassembled WGS sequence"/>
</dbReference>
<dbReference type="InterPro" id="IPR053203">
    <property type="entry name" value="Cisplatin_resist-associated"/>
</dbReference>
<feature type="region of interest" description="Disordered" evidence="1">
    <location>
        <begin position="141"/>
        <end position="162"/>
    </location>
</feature>
<sequence length="162" mass="16838">MAAESNTQQPPRLHGRGGAGNVQTKSATGGGEVQAQDFSTPTIKSNTYTTGRGGQGNMATNLPDFPEYSRAAQDVDTPAHHEKEAKGVYHWGRGGEGNAMMVGSANAPTNKASGEGLRPTEKHQRSGSFQGIMEKGKEMLGMGKGAKAASPEKTGAPVVVEK</sequence>
<dbReference type="PANTHER" id="PTHR34693:SF1">
    <property type="entry name" value="PROTEIN PAR32"/>
    <property type="match status" value="1"/>
</dbReference>
<dbReference type="InterPro" id="IPR022024">
    <property type="entry name" value="DUF3602"/>
</dbReference>
<dbReference type="PANTHER" id="PTHR34693">
    <property type="entry name" value="PROTEIN PAR32"/>
    <property type="match status" value="1"/>
</dbReference>
<proteinExistence type="predicted"/>
<organism evidence="2 3">
    <name type="scientific">Elasticomyces elasticus</name>
    <dbReference type="NCBI Taxonomy" id="574655"/>
    <lineage>
        <taxon>Eukaryota</taxon>
        <taxon>Fungi</taxon>
        <taxon>Dikarya</taxon>
        <taxon>Ascomycota</taxon>
        <taxon>Pezizomycotina</taxon>
        <taxon>Dothideomycetes</taxon>
        <taxon>Dothideomycetidae</taxon>
        <taxon>Mycosphaerellales</taxon>
        <taxon>Teratosphaeriaceae</taxon>
        <taxon>Elasticomyces</taxon>
    </lineage>
</organism>
<comment type="caution">
    <text evidence="2">The sequence shown here is derived from an EMBL/GenBank/DDBJ whole genome shotgun (WGS) entry which is preliminary data.</text>
</comment>
<evidence type="ECO:0000256" key="1">
    <source>
        <dbReference type="SAM" id="MobiDB-lite"/>
    </source>
</evidence>
<name>A0AAN7W3Z5_9PEZI</name>
<feature type="compositionally biased region" description="Polar residues" evidence="1">
    <location>
        <begin position="36"/>
        <end position="50"/>
    </location>
</feature>
<reference evidence="2" key="1">
    <citation type="submission" date="2023-08" db="EMBL/GenBank/DDBJ databases">
        <title>Black Yeasts Isolated from many extreme environments.</title>
        <authorList>
            <person name="Coleine C."/>
            <person name="Stajich J.E."/>
            <person name="Selbmann L."/>
        </authorList>
    </citation>
    <scope>NUCLEOTIDE SEQUENCE</scope>
    <source>
        <strain evidence="2">CCFEE 5810</strain>
    </source>
</reference>
<dbReference type="AlphaFoldDB" id="A0AAN7W3Z5"/>
<accession>A0AAN7W3Z5</accession>
<dbReference type="Pfam" id="PF12223">
    <property type="entry name" value="DUF3602"/>
    <property type="match status" value="1"/>
</dbReference>
<feature type="region of interest" description="Disordered" evidence="1">
    <location>
        <begin position="99"/>
        <end position="129"/>
    </location>
</feature>
<protein>
    <submittedName>
        <fullName evidence="2">Uncharacterized protein</fullName>
    </submittedName>
</protein>